<reference evidence="2" key="1">
    <citation type="submission" date="2023-07" db="EMBL/GenBank/DDBJ databases">
        <title>draft genome sequence of fig (Ficus carica).</title>
        <authorList>
            <person name="Takahashi T."/>
            <person name="Nishimura K."/>
        </authorList>
    </citation>
    <scope>NUCLEOTIDE SEQUENCE</scope>
</reference>
<evidence type="ECO:0000256" key="1">
    <source>
        <dbReference type="SAM" id="MobiDB-lite"/>
    </source>
</evidence>
<sequence length="54" mass="5885">MVEASQEVTPPQKGKYEGASGPSIRALWMAWSGGPERVDPKGWTEWPGKSVDVL</sequence>
<evidence type="ECO:0000313" key="3">
    <source>
        <dbReference type="Proteomes" id="UP001187192"/>
    </source>
</evidence>
<name>A0AA88A4B3_FICCA</name>
<dbReference type="Proteomes" id="UP001187192">
    <property type="component" value="Unassembled WGS sequence"/>
</dbReference>
<feature type="region of interest" description="Disordered" evidence="1">
    <location>
        <begin position="1"/>
        <end position="20"/>
    </location>
</feature>
<proteinExistence type="predicted"/>
<accession>A0AA88A4B3</accession>
<comment type="caution">
    <text evidence="2">The sequence shown here is derived from an EMBL/GenBank/DDBJ whole genome shotgun (WGS) entry which is preliminary data.</text>
</comment>
<protein>
    <submittedName>
        <fullName evidence="2">Uncharacterized protein</fullName>
    </submittedName>
</protein>
<keyword evidence="3" id="KW-1185">Reference proteome</keyword>
<dbReference type="AlphaFoldDB" id="A0AA88A4B3"/>
<gene>
    <name evidence="2" type="ORF">TIFTF001_008165</name>
</gene>
<evidence type="ECO:0000313" key="2">
    <source>
        <dbReference type="EMBL" id="GMN38938.1"/>
    </source>
</evidence>
<dbReference type="Gramene" id="FCD_00005039-RA">
    <property type="protein sequence ID" value="FCD_00005039-RA:cds"/>
    <property type="gene ID" value="FCD_00005039"/>
</dbReference>
<organism evidence="2 3">
    <name type="scientific">Ficus carica</name>
    <name type="common">Common fig</name>
    <dbReference type="NCBI Taxonomy" id="3494"/>
    <lineage>
        <taxon>Eukaryota</taxon>
        <taxon>Viridiplantae</taxon>
        <taxon>Streptophyta</taxon>
        <taxon>Embryophyta</taxon>
        <taxon>Tracheophyta</taxon>
        <taxon>Spermatophyta</taxon>
        <taxon>Magnoliopsida</taxon>
        <taxon>eudicotyledons</taxon>
        <taxon>Gunneridae</taxon>
        <taxon>Pentapetalae</taxon>
        <taxon>rosids</taxon>
        <taxon>fabids</taxon>
        <taxon>Rosales</taxon>
        <taxon>Moraceae</taxon>
        <taxon>Ficeae</taxon>
        <taxon>Ficus</taxon>
    </lineage>
</organism>
<dbReference type="EMBL" id="BTGU01000009">
    <property type="protein sequence ID" value="GMN38938.1"/>
    <property type="molecule type" value="Genomic_DNA"/>
</dbReference>